<feature type="transmembrane region" description="Helical" evidence="3">
    <location>
        <begin position="128"/>
        <end position="150"/>
    </location>
</feature>
<organism evidence="4 5">
    <name type="scientific">Aminobacter carboxidus</name>
    <dbReference type="NCBI Taxonomy" id="376165"/>
    <lineage>
        <taxon>Bacteria</taxon>
        <taxon>Pseudomonadati</taxon>
        <taxon>Pseudomonadota</taxon>
        <taxon>Alphaproteobacteria</taxon>
        <taxon>Hyphomicrobiales</taxon>
        <taxon>Phyllobacteriaceae</taxon>
        <taxon>Aminobacter</taxon>
    </lineage>
</organism>
<dbReference type="GO" id="GO:0005886">
    <property type="term" value="C:plasma membrane"/>
    <property type="evidence" value="ECO:0007669"/>
    <property type="project" value="UniProtKB-SubCell"/>
</dbReference>
<evidence type="ECO:0000313" key="5">
    <source>
        <dbReference type="Proteomes" id="UP000532373"/>
    </source>
</evidence>
<keyword evidence="2 3" id="KW-0472">Membrane</keyword>
<dbReference type="GO" id="GO:0015225">
    <property type="term" value="F:biotin transmembrane transporter activity"/>
    <property type="evidence" value="ECO:0007669"/>
    <property type="project" value="UniProtKB-UniRule"/>
</dbReference>
<dbReference type="Proteomes" id="UP000532373">
    <property type="component" value="Unassembled WGS sequence"/>
</dbReference>
<comment type="caution">
    <text evidence="4">The sequence shown here is derived from an EMBL/GenBank/DDBJ whole genome shotgun (WGS) entry which is preliminary data.</text>
</comment>
<keyword evidence="2" id="KW-0813">Transport</keyword>
<dbReference type="Pfam" id="PF02632">
    <property type="entry name" value="BioY"/>
    <property type="match status" value="1"/>
</dbReference>
<dbReference type="InterPro" id="IPR003784">
    <property type="entry name" value="BioY"/>
</dbReference>
<dbReference type="EMBL" id="JACHGI010000002">
    <property type="protein sequence ID" value="MBB6465920.1"/>
    <property type="molecule type" value="Genomic_DNA"/>
</dbReference>
<dbReference type="RefSeq" id="WP_184768370.1">
    <property type="nucleotide sequence ID" value="NZ_JACHGI010000002.1"/>
</dbReference>
<protein>
    <recommendedName>
        <fullName evidence="2">Biotin transporter</fullName>
    </recommendedName>
</protein>
<sequence>MTLYQAVADRPTSRLSTMDVVAVVAGSLLLTLSAKVQVPFYPVPMTMQTLVVIGLGLALGPARGAAAVALYLKQGALGLPVFAGTPEKGIGLAYMMGPTGGYLLGYLPATLLAGWLAERGWDRNVFTAMLAALLSGAIIYVPGLLWLGSVIGFDKPVLAFGLYPFIPGDIAKAVLAAIAFPAAWKWLSTKGMN</sequence>
<feature type="transmembrane region" description="Helical" evidence="3">
    <location>
        <begin position="20"/>
        <end position="38"/>
    </location>
</feature>
<feature type="transmembrane region" description="Helical" evidence="3">
    <location>
        <begin position="170"/>
        <end position="187"/>
    </location>
</feature>
<evidence type="ECO:0000313" key="4">
    <source>
        <dbReference type="EMBL" id="MBB6465920.1"/>
    </source>
</evidence>
<accession>A0A8E1WE65</accession>
<reference evidence="4 5" key="1">
    <citation type="submission" date="2020-08" db="EMBL/GenBank/DDBJ databases">
        <title>Genomic Encyclopedia of Type Strains, Phase IV (KMG-IV): sequencing the most valuable type-strain genomes for metagenomic binning, comparative biology and taxonomic classification.</title>
        <authorList>
            <person name="Goeker M."/>
        </authorList>
    </citation>
    <scope>NUCLEOTIDE SEQUENCE [LARGE SCALE GENOMIC DNA]</scope>
    <source>
        <strain evidence="4 5">DSM 17454</strain>
    </source>
</reference>
<dbReference type="PIRSF" id="PIRSF016661">
    <property type="entry name" value="BioY"/>
    <property type="match status" value="1"/>
</dbReference>
<evidence type="ECO:0000256" key="1">
    <source>
        <dbReference type="ARBA" id="ARBA00010692"/>
    </source>
</evidence>
<evidence type="ECO:0000256" key="3">
    <source>
        <dbReference type="SAM" id="Phobius"/>
    </source>
</evidence>
<proteinExistence type="inferred from homology"/>
<keyword evidence="3" id="KW-0812">Transmembrane</keyword>
<name>A0A8E1WE65_9HYPH</name>
<feature type="transmembrane region" description="Helical" evidence="3">
    <location>
        <begin position="50"/>
        <end position="72"/>
    </location>
</feature>
<keyword evidence="2" id="KW-1003">Cell membrane</keyword>
<gene>
    <name evidence="4" type="ORF">HNQ96_001778</name>
</gene>
<feature type="transmembrane region" description="Helical" evidence="3">
    <location>
        <begin position="92"/>
        <end position="116"/>
    </location>
</feature>
<dbReference type="AlphaFoldDB" id="A0A8E1WE65"/>
<evidence type="ECO:0000256" key="2">
    <source>
        <dbReference type="PIRNR" id="PIRNR016661"/>
    </source>
</evidence>
<comment type="similarity">
    <text evidence="1 2">Belongs to the BioY family.</text>
</comment>
<dbReference type="Gene3D" id="1.10.1760.20">
    <property type="match status" value="1"/>
</dbReference>
<keyword evidence="3" id="KW-1133">Transmembrane helix</keyword>
<comment type="subcellular location">
    <subcellularLocation>
        <location evidence="2">Cell membrane</location>
        <topology evidence="2">Multi-pass membrane protein</topology>
    </subcellularLocation>
</comment>
<dbReference type="PANTHER" id="PTHR34295:SF1">
    <property type="entry name" value="BIOTIN TRANSPORTER BIOY"/>
    <property type="match status" value="1"/>
</dbReference>
<dbReference type="PANTHER" id="PTHR34295">
    <property type="entry name" value="BIOTIN TRANSPORTER BIOY"/>
    <property type="match status" value="1"/>
</dbReference>